<name>A0A1N7LXC4_9BACT</name>
<evidence type="ECO:0000313" key="2">
    <source>
        <dbReference type="Proteomes" id="UP000186026"/>
    </source>
</evidence>
<reference evidence="2" key="1">
    <citation type="submission" date="2017-01" db="EMBL/GenBank/DDBJ databases">
        <authorList>
            <person name="Varghese N."/>
            <person name="Submissions S."/>
        </authorList>
    </citation>
    <scope>NUCLEOTIDE SEQUENCE [LARGE SCALE GENOMIC DNA]</scope>
    <source>
        <strain evidence="2">DSM 46698</strain>
    </source>
</reference>
<dbReference type="RefSeq" id="WP_076499881.1">
    <property type="nucleotide sequence ID" value="NZ_FTOP01000004.1"/>
</dbReference>
<gene>
    <name evidence="1" type="ORF">SAMN05421761_104195</name>
</gene>
<evidence type="ECO:0000313" key="1">
    <source>
        <dbReference type="EMBL" id="SIS78495.1"/>
    </source>
</evidence>
<accession>A0A1N7LXC4</accession>
<dbReference type="EMBL" id="FTOP01000004">
    <property type="protein sequence ID" value="SIS78495.1"/>
    <property type="molecule type" value="Genomic_DNA"/>
</dbReference>
<keyword evidence="2" id="KW-1185">Reference proteome</keyword>
<dbReference type="AlphaFoldDB" id="A0A1N7LXC4"/>
<proteinExistence type="predicted"/>
<dbReference type="OrthoDB" id="710536at2"/>
<protein>
    <submittedName>
        <fullName evidence="1">Uncharacterized protein</fullName>
    </submittedName>
</protein>
<dbReference type="Proteomes" id="UP000186026">
    <property type="component" value="Unassembled WGS sequence"/>
</dbReference>
<sequence length="94" mass="10852">MKTYKEQIIDTINELWEARNKVFGLLVSMAMSNDLKEIDDAFEIGDVFYFEYAHFEDISDPNIQALISLSKQMDQTIETMMNINGIKANEVNLP</sequence>
<dbReference type="STRING" id="529505.SAMN05421761_104195"/>
<organism evidence="1 2">
    <name type="scientific">Belliella pelovolcani</name>
    <dbReference type="NCBI Taxonomy" id="529505"/>
    <lineage>
        <taxon>Bacteria</taxon>
        <taxon>Pseudomonadati</taxon>
        <taxon>Bacteroidota</taxon>
        <taxon>Cytophagia</taxon>
        <taxon>Cytophagales</taxon>
        <taxon>Cyclobacteriaceae</taxon>
        <taxon>Belliella</taxon>
    </lineage>
</organism>